<evidence type="ECO:0000313" key="2">
    <source>
        <dbReference type="EMBL" id="MPC43816.1"/>
    </source>
</evidence>
<dbReference type="AlphaFoldDB" id="A0A5B7FEP6"/>
<dbReference type="EMBL" id="VSRR010006006">
    <property type="protein sequence ID" value="MPC43816.1"/>
    <property type="molecule type" value="Genomic_DNA"/>
</dbReference>
<evidence type="ECO:0008006" key="4">
    <source>
        <dbReference type="Google" id="ProtNLM"/>
    </source>
</evidence>
<evidence type="ECO:0000313" key="3">
    <source>
        <dbReference type="Proteomes" id="UP000324222"/>
    </source>
</evidence>
<protein>
    <recommendedName>
        <fullName evidence="4">Secreted protein</fullName>
    </recommendedName>
</protein>
<name>A0A5B7FEP6_PORTR</name>
<sequence length="78" mass="8950">MDVYFMVQMFLRVVLFNLVVRVSSSGEVVSSLPFIHPIHRLLPPMGGGCCRSWLRWARLTLAQNIPARHIGSRQEPHH</sequence>
<evidence type="ECO:0000256" key="1">
    <source>
        <dbReference type="SAM" id="SignalP"/>
    </source>
</evidence>
<dbReference type="Proteomes" id="UP000324222">
    <property type="component" value="Unassembled WGS sequence"/>
</dbReference>
<gene>
    <name evidence="2" type="ORF">E2C01_037469</name>
</gene>
<feature type="chain" id="PRO_5023127054" description="Secreted protein" evidence="1">
    <location>
        <begin position="26"/>
        <end position="78"/>
    </location>
</feature>
<accession>A0A5B7FEP6</accession>
<reference evidence="2 3" key="1">
    <citation type="submission" date="2019-05" db="EMBL/GenBank/DDBJ databases">
        <title>Another draft genome of Portunus trituberculatus and its Hox gene families provides insights of decapod evolution.</title>
        <authorList>
            <person name="Jeong J.-H."/>
            <person name="Song I."/>
            <person name="Kim S."/>
            <person name="Choi T."/>
            <person name="Kim D."/>
            <person name="Ryu S."/>
            <person name="Kim W."/>
        </authorList>
    </citation>
    <scope>NUCLEOTIDE SEQUENCE [LARGE SCALE GENOMIC DNA]</scope>
    <source>
        <tissue evidence="2">Muscle</tissue>
    </source>
</reference>
<organism evidence="2 3">
    <name type="scientific">Portunus trituberculatus</name>
    <name type="common">Swimming crab</name>
    <name type="synonym">Neptunus trituberculatus</name>
    <dbReference type="NCBI Taxonomy" id="210409"/>
    <lineage>
        <taxon>Eukaryota</taxon>
        <taxon>Metazoa</taxon>
        <taxon>Ecdysozoa</taxon>
        <taxon>Arthropoda</taxon>
        <taxon>Crustacea</taxon>
        <taxon>Multicrustacea</taxon>
        <taxon>Malacostraca</taxon>
        <taxon>Eumalacostraca</taxon>
        <taxon>Eucarida</taxon>
        <taxon>Decapoda</taxon>
        <taxon>Pleocyemata</taxon>
        <taxon>Brachyura</taxon>
        <taxon>Eubrachyura</taxon>
        <taxon>Portunoidea</taxon>
        <taxon>Portunidae</taxon>
        <taxon>Portuninae</taxon>
        <taxon>Portunus</taxon>
    </lineage>
</organism>
<proteinExistence type="predicted"/>
<comment type="caution">
    <text evidence="2">The sequence shown here is derived from an EMBL/GenBank/DDBJ whole genome shotgun (WGS) entry which is preliminary data.</text>
</comment>
<keyword evidence="3" id="KW-1185">Reference proteome</keyword>
<keyword evidence="1" id="KW-0732">Signal</keyword>
<feature type="signal peptide" evidence="1">
    <location>
        <begin position="1"/>
        <end position="25"/>
    </location>
</feature>